<dbReference type="GO" id="GO:0005886">
    <property type="term" value="C:plasma membrane"/>
    <property type="evidence" value="ECO:0007669"/>
    <property type="project" value="TreeGrafter"/>
</dbReference>
<dbReference type="InterPro" id="IPR007844">
    <property type="entry name" value="AsmA"/>
</dbReference>
<feature type="transmembrane region" description="Helical" evidence="2">
    <location>
        <begin position="20"/>
        <end position="40"/>
    </location>
</feature>
<dbReference type="Pfam" id="PF05170">
    <property type="entry name" value="AsmA"/>
    <property type="match status" value="1"/>
</dbReference>
<accession>A0A0P9P8H8</accession>
<feature type="region of interest" description="Disordered" evidence="1">
    <location>
        <begin position="408"/>
        <end position="447"/>
    </location>
</feature>
<gene>
    <name evidence="4" type="ORF">ALO88_04534</name>
</gene>
<evidence type="ECO:0000313" key="5">
    <source>
        <dbReference type="Proteomes" id="UP000050425"/>
    </source>
</evidence>
<sequence>MFEHRHKDSPMKAFGKILGLFILGLLLIIVALGFALTHLFDPNDYKDEIRQLARDKANVELTLDGDIGWSLFPWLGLELHEAHVATLTAPDQPFADVQMLGLSVRVLPLLRRQVQMSDIRVEGLNLTLHRDENGHGNWEDIGKPAVATTGTPGEATPAPAPAPAPDAAKPDRPSQPIRLDIDSLTVNNARVDYSDARKGRTFTAESIQLSTGPIREASDIPIKLTAFLSTNQPVVRTKTELVGQLRMDRVLKRYQFEDMRLSGEVAGEPLQGKLVTFSAQGQLLVDLTANIAEWNSLKISANQLRALGELRARDLDKTPQISGGLSIASLDLRAFFENIGQPLPAMAEGALSKVEMVTRLSGTPTSLALENLNLKVDDSTFTGRIAVDDFARQALRVQLKADTFDADRYRPAESEESKGAKAARKSEVQSGEAAAIAGDSPLPEQPTKAAWSSAKLLPLERLRTLDVVADLSFGKLTLNKLPIGNAALRTQASGGVIKLDTLSGDLYNGNFEVKGDLDARPDVPVASVQTRVAKVPIERVLESQGQTPPVRGLLTLDSSMTGKGNSEKALIDSLNGTASFALNNGVLVNANLEQQLCRGISILNRKTLSGEPRAKDTPFQQLNGTLVMRNGVASNPDLKMRIPGMTVNGNGDVDLRVLGMNYRVGIIVEGDKSDMPDPACEINPRFVGIEWPVQCRGPLELGAKACRLDKEGVGQIAAKLAGDRISEKLEGKLDEKLGDKVSPELKDALKGLFKR</sequence>
<evidence type="ECO:0000313" key="4">
    <source>
        <dbReference type="EMBL" id="KPW53129.1"/>
    </source>
</evidence>
<feature type="compositionally biased region" description="Low complexity" evidence="1">
    <location>
        <begin position="144"/>
        <end position="157"/>
    </location>
</feature>
<evidence type="ECO:0000259" key="3">
    <source>
        <dbReference type="Pfam" id="PF05170"/>
    </source>
</evidence>
<reference evidence="4 5" key="1">
    <citation type="submission" date="2015-09" db="EMBL/GenBank/DDBJ databases">
        <title>Genome announcement of multiple Pseudomonas syringae strains.</title>
        <authorList>
            <person name="Thakur S."/>
            <person name="Wang P.W."/>
            <person name="Gong Y."/>
            <person name="Weir B.S."/>
            <person name="Guttman D.S."/>
        </authorList>
    </citation>
    <scope>NUCLEOTIDE SEQUENCE [LARGE SCALE GENOMIC DNA]</scope>
    <source>
        <strain evidence="4 5">ICMP4303</strain>
    </source>
</reference>
<dbReference type="EMBL" id="LJPT01000005">
    <property type="protein sequence ID" value="KPW53129.1"/>
    <property type="molecule type" value="Genomic_DNA"/>
</dbReference>
<organism evidence="4 5">
    <name type="scientific">Pseudomonas syringae pv. antirrhini</name>
    <dbReference type="NCBI Taxonomy" id="251702"/>
    <lineage>
        <taxon>Bacteria</taxon>
        <taxon>Pseudomonadati</taxon>
        <taxon>Pseudomonadota</taxon>
        <taxon>Gammaproteobacteria</taxon>
        <taxon>Pseudomonadales</taxon>
        <taxon>Pseudomonadaceae</taxon>
        <taxon>Pseudomonas</taxon>
    </lineage>
</organism>
<keyword evidence="2" id="KW-1133">Transmembrane helix</keyword>
<comment type="caution">
    <text evidence="4">The sequence shown here is derived from an EMBL/GenBank/DDBJ whole genome shotgun (WGS) entry which is preliminary data.</text>
</comment>
<feature type="domain" description="AsmA" evidence="3">
    <location>
        <begin position="11"/>
        <end position="638"/>
    </location>
</feature>
<name>A0A0P9P8H8_9PSED</name>
<dbReference type="GO" id="GO:0090313">
    <property type="term" value="P:regulation of protein targeting to membrane"/>
    <property type="evidence" value="ECO:0007669"/>
    <property type="project" value="TreeGrafter"/>
</dbReference>
<dbReference type="AlphaFoldDB" id="A0A0P9P8H8"/>
<dbReference type="PANTHER" id="PTHR30441">
    <property type="entry name" value="DUF748 DOMAIN-CONTAINING PROTEIN"/>
    <property type="match status" value="1"/>
</dbReference>
<dbReference type="PANTHER" id="PTHR30441:SF4">
    <property type="entry name" value="PROTEIN ASMA"/>
    <property type="match status" value="1"/>
</dbReference>
<dbReference type="Proteomes" id="UP000050425">
    <property type="component" value="Unassembled WGS sequence"/>
</dbReference>
<feature type="compositionally biased region" description="Basic and acidic residues" evidence="1">
    <location>
        <begin position="133"/>
        <end position="142"/>
    </location>
</feature>
<dbReference type="PATRIC" id="fig|251702.3.peg.502"/>
<keyword evidence="2" id="KW-0812">Transmembrane</keyword>
<feature type="compositionally biased region" description="Basic and acidic residues" evidence="1">
    <location>
        <begin position="408"/>
        <end position="427"/>
    </location>
</feature>
<evidence type="ECO:0000256" key="2">
    <source>
        <dbReference type="SAM" id="Phobius"/>
    </source>
</evidence>
<evidence type="ECO:0000256" key="1">
    <source>
        <dbReference type="SAM" id="MobiDB-lite"/>
    </source>
</evidence>
<proteinExistence type="predicted"/>
<keyword evidence="2" id="KW-0472">Membrane</keyword>
<dbReference type="InterPro" id="IPR052894">
    <property type="entry name" value="AsmA-related"/>
</dbReference>
<feature type="region of interest" description="Disordered" evidence="1">
    <location>
        <begin position="133"/>
        <end position="180"/>
    </location>
</feature>
<protein>
    <submittedName>
        <fullName evidence="4">AsmA family protein</fullName>
    </submittedName>
</protein>